<feature type="region of interest" description="Disordered" evidence="1">
    <location>
        <begin position="1"/>
        <end position="119"/>
    </location>
</feature>
<name>A0A6J4HH13_9ACTN</name>
<proteinExistence type="predicted"/>
<protein>
    <submittedName>
        <fullName evidence="2">D-aminoacyl-tRNA deacylase</fullName>
        <ecNumber evidence="2">3.1.1.96</ecNumber>
    </submittedName>
</protein>
<reference evidence="2" key="1">
    <citation type="submission" date="2020-02" db="EMBL/GenBank/DDBJ databases">
        <authorList>
            <person name="Meier V. D."/>
        </authorList>
    </citation>
    <scope>NUCLEOTIDE SEQUENCE</scope>
    <source>
        <strain evidence="2">AVDCRST_MAG52</strain>
    </source>
</reference>
<evidence type="ECO:0000313" key="2">
    <source>
        <dbReference type="EMBL" id="CAA9224214.1"/>
    </source>
</evidence>
<dbReference type="AlphaFoldDB" id="A0A6J4HH13"/>
<dbReference type="EC" id="3.1.1.96" evidence="2"/>
<feature type="non-terminal residue" evidence="2">
    <location>
        <position position="1"/>
    </location>
</feature>
<accession>A0A6J4HH13</accession>
<dbReference type="GO" id="GO:0051499">
    <property type="term" value="F:D-aminoacyl-tRNA deacylase activity"/>
    <property type="evidence" value="ECO:0007669"/>
    <property type="project" value="UniProtKB-EC"/>
</dbReference>
<feature type="compositionally biased region" description="Basic residues" evidence="1">
    <location>
        <begin position="93"/>
        <end position="115"/>
    </location>
</feature>
<keyword evidence="2" id="KW-0378">Hydrolase</keyword>
<sequence>ARGGEQSEYSGCKRRRRRGGDDRSGTAVTGRRGARRRRRRGPGDGPQDPRAADLPRPRRRGLRRRPGSLRPGDQPVHPLRRHPQGPSPLVAGRRPRCGRRTARGRGRRRTAPARVHRGDGRLRCADVGLVGQRGPHDAAARGL</sequence>
<feature type="non-terminal residue" evidence="2">
    <location>
        <position position="143"/>
    </location>
</feature>
<gene>
    <name evidence="2" type="ORF">AVDCRST_MAG52-666</name>
</gene>
<organism evidence="2">
    <name type="scientific">uncultured Blastococcus sp</name>
    <dbReference type="NCBI Taxonomy" id="217144"/>
    <lineage>
        <taxon>Bacteria</taxon>
        <taxon>Bacillati</taxon>
        <taxon>Actinomycetota</taxon>
        <taxon>Actinomycetes</taxon>
        <taxon>Geodermatophilales</taxon>
        <taxon>Geodermatophilaceae</taxon>
        <taxon>Blastococcus</taxon>
        <taxon>environmental samples</taxon>
    </lineage>
</organism>
<dbReference type="EMBL" id="CADCTN010000045">
    <property type="protein sequence ID" value="CAA9224214.1"/>
    <property type="molecule type" value="Genomic_DNA"/>
</dbReference>
<evidence type="ECO:0000256" key="1">
    <source>
        <dbReference type="SAM" id="MobiDB-lite"/>
    </source>
</evidence>
<feature type="compositionally biased region" description="Basic residues" evidence="1">
    <location>
        <begin position="57"/>
        <end position="67"/>
    </location>
</feature>